<dbReference type="RefSeq" id="WP_128119465.1">
    <property type="nucleotide sequence ID" value="NZ_CP076683.1"/>
</dbReference>
<evidence type="ECO:0000313" key="4">
    <source>
        <dbReference type="Proteomes" id="UP000252554"/>
    </source>
</evidence>
<reference evidence="2 5" key="2">
    <citation type="submission" date="2021-06" db="EMBL/GenBank/DDBJ databases">
        <title>Microbial metabolic specificity influences pelagic lipid remineralization.</title>
        <authorList>
            <person name="Behrendt L."/>
            <person name="Hunter J.E."/>
            <person name="Alcolombri U."/>
            <person name="Smriga S."/>
            <person name="Mincer T."/>
            <person name="Lowenstein D.P."/>
            <person name="Peaudecerf F.J."/>
            <person name="Fernandez V.I."/>
            <person name="Fredricks H."/>
            <person name="Almblad H."/>
            <person name="Harrison J.J."/>
            <person name="Stocker R."/>
            <person name="Van Mooy B.A.S."/>
        </authorList>
    </citation>
    <scope>NUCLEOTIDE SEQUENCE [LARGE SCALE GENOMIC DNA]</scope>
    <source>
        <strain evidence="2 5">A252</strain>
    </source>
</reference>
<keyword evidence="1" id="KW-0472">Membrane</keyword>
<name>A0A365PZ48_9GAMM</name>
<dbReference type="Proteomes" id="UP000252554">
    <property type="component" value="Unassembled WGS sequence"/>
</dbReference>
<keyword evidence="1" id="KW-0812">Transmembrane</keyword>
<keyword evidence="1" id="KW-1133">Transmembrane helix</keyword>
<organism evidence="3 4">
    <name type="scientific">Stutzerimonas zhaodongensis</name>
    <dbReference type="NCBI Taxonomy" id="1176257"/>
    <lineage>
        <taxon>Bacteria</taxon>
        <taxon>Pseudomonadati</taxon>
        <taxon>Pseudomonadota</taxon>
        <taxon>Gammaproteobacteria</taxon>
        <taxon>Pseudomonadales</taxon>
        <taxon>Pseudomonadaceae</taxon>
        <taxon>Stutzerimonas</taxon>
    </lineage>
</organism>
<sequence>MNAIKLVAVALIVVGALGLAYGGFSYTKDTTAVKLGPIELSVREKETVNIPLWAGIGAILAGGLLLVVGGRGRS</sequence>
<feature type="transmembrane region" description="Helical" evidence="1">
    <location>
        <begin position="50"/>
        <end position="68"/>
    </location>
</feature>
<accession>A0A365PZ48</accession>
<evidence type="ECO:0000313" key="5">
    <source>
        <dbReference type="Proteomes" id="UP000683436"/>
    </source>
</evidence>
<reference evidence="3 4" key="1">
    <citation type="submission" date="2018-06" db="EMBL/GenBank/DDBJ databases">
        <title>Whole genome sequencing of four bacterial strains from South Shetland trench revealing bio-synthetic gene clusters.</title>
        <authorList>
            <person name="Abdel-Mageed W.M."/>
            <person name="Lehri B."/>
            <person name="Jarmusch S.A."/>
            <person name="Miranda K."/>
            <person name="Goodfellow M."/>
            <person name="Jaspars M."/>
            <person name="Karlyshev A.V."/>
        </authorList>
    </citation>
    <scope>NUCLEOTIDE SEQUENCE [LARGE SCALE GENOMIC DNA]</scope>
    <source>
        <strain evidence="3 4">SST2</strain>
    </source>
</reference>
<keyword evidence="5" id="KW-1185">Reference proteome</keyword>
<evidence type="ECO:0008006" key="6">
    <source>
        <dbReference type="Google" id="ProtNLM"/>
    </source>
</evidence>
<dbReference type="EMBL" id="CP076683">
    <property type="protein sequence ID" value="QWV16659.1"/>
    <property type="molecule type" value="Genomic_DNA"/>
</dbReference>
<dbReference type="EMBL" id="QNTV01000002">
    <property type="protein sequence ID" value="RBA61138.1"/>
    <property type="molecule type" value="Genomic_DNA"/>
</dbReference>
<evidence type="ECO:0000313" key="2">
    <source>
        <dbReference type="EMBL" id="QWV16659.1"/>
    </source>
</evidence>
<dbReference type="AlphaFoldDB" id="A0A365PZ48"/>
<protein>
    <recommendedName>
        <fullName evidence="6">DUF3185 domain-containing protein</fullName>
    </recommendedName>
</protein>
<gene>
    <name evidence="3" type="ORF">DQ403_04930</name>
    <name evidence="2" type="ORF">KQ248_19675</name>
</gene>
<proteinExistence type="predicted"/>
<evidence type="ECO:0000256" key="1">
    <source>
        <dbReference type="SAM" id="Phobius"/>
    </source>
</evidence>
<dbReference type="Proteomes" id="UP000683436">
    <property type="component" value="Chromosome"/>
</dbReference>
<evidence type="ECO:0000313" key="3">
    <source>
        <dbReference type="EMBL" id="RBA61138.1"/>
    </source>
</evidence>